<gene>
    <name evidence="1" type="ORF">JDS37_09400</name>
</gene>
<name>A0AAP9ZFY3_9GAMM</name>
<dbReference type="RefSeq" id="WP_146943433.1">
    <property type="nucleotide sequence ID" value="NZ_BJUL01000006.1"/>
</dbReference>
<dbReference type="Proteomes" id="UP000663479">
    <property type="component" value="Chromosome"/>
</dbReference>
<dbReference type="EMBL" id="CP066539">
    <property type="protein sequence ID" value="QRL05121.1"/>
    <property type="molecule type" value="Genomic_DNA"/>
</dbReference>
<evidence type="ECO:0000313" key="2">
    <source>
        <dbReference type="Proteomes" id="UP000663479"/>
    </source>
</evidence>
<protein>
    <submittedName>
        <fullName evidence="1">Uncharacterized protein</fullName>
    </submittedName>
</protein>
<dbReference type="AlphaFoldDB" id="A0AAP9ZFY3"/>
<evidence type="ECO:0000313" key="1">
    <source>
        <dbReference type="EMBL" id="QRL05121.1"/>
    </source>
</evidence>
<proteinExistence type="predicted"/>
<accession>A0AAP9ZFY3</accession>
<sequence length="331" mass="36154">MAQVTFPTYLGGSGNTYSDDDNPNTGLANDGHRVRFVPLCAEVLAMGLYVYQYAAKIDNAAANADRAEDARGYVEAVADQYQINILEQFRYKATFDLDFDRGIYRIDSGQSVASTNIGEILAVSRTTPKWVEGADGLLREVPPNELAREWRNGKPLGIRAEGPRTNRLLRNETFDGIPWGLFSSASVQTEIGVGNPKSLNGDCVLFSSDGSGINNRIQQNVSGLTVGNVFSAGVYAKKKEGGAGGRFRMSVVSEAETNLDGNKTFEADDEWRFYPFSGVSSESDVNFMIRELDSACDIYIGQCLLSLGQLVLLSRQVHHQLLSVGILSPRL</sequence>
<organism evidence="1 2">
    <name type="scientific">Vreelandella venusta</name>
    <dbReference type="NCBI Taxonomy" id="44935"/>
    <lineage>
        <taxon>Bacteria</taxon>
        <taxon>Pseudomonadati</taxon>
        <taxon>Pseudomonadota</taxon>
        <taxon>Gammaproteobacteria</taxon>
        <taxon>Oceanospirillales</taxon>
        <taxon>Halomonadaceae</taxon>
        <taxon>Vreelandella</taxon>
    </lineage>
</organism>
<reference evidence="1" key="1">
    <citation type="submission" date="2020-12" db="EMBL/GenBank/DDBJ databases">
        <title>Genome reconstruction of Halomonas venusta strain DSM 4743.</title>
        <authorList>
            <person name="Aguirre-Garrido J.F."/>
            <person name="Hernandez-Soto L.M."/>
            <person name="Martinez-Abarca F."/>
        </authorList>
    </citation>
    <scope>NUCLEOTIDE SEQUENCE</scope>
    <source>
        <strain evidence="1">4743</strain>
    </source>
</reference>